<comment type="caution">
    <text evidence="2">The sequence shown here is derived from an EMBL/GenBank/DDBJ whole genome shotgun (WGS) entry which is preliminary data.</text>
</comment>
<accession>A0A6B1DTX0</accession>
<keyword evidence="1" id="KW-0802">TPR repeat</keyword>
<reference evidence="2" key="1">
    <citation type="submission" date="2019-09" db="EMBL/GenBank/DDBJ databases">
        <title>Characterisation of the sponge microbiome using genome-centric metagenomics.</title>
        <authorList>
            <person name="Engelberts J.P."/>
            <person name="Robbins S.J."/>
            <person name="De Goeij J.M."/>
            <person name="Aranda M."/>
            <person name="Bell S.C."/>
            <person name="Webster N.S."/>
        </authorList>
    </citation>
    <scope>NUCLEOTIDE SEQUENCE</scope>
    <source>
        <strain evidence="2">SB0662_bin_9</strain>
    </source>
</reference>
<evidence type="ECO:0000313" key="2">
    <source>
        <dbReference type="EMBL" id="MYD90688.1"/>
    </source>
</evidence>
<dbReference type="PANTHER" id="PTHR12558">
    <property type="entry name" value="CELL DIVISION CYCLE 16,23,27"/>
    <property type="match status" value="1"/>
</dbReference>
<organism evidence="2">
    <name type="scientific">Caldilineaceae bacterium SB0662_bin_9</name>
    <dbReference type="NCBI Taxonomy" id="2605258"/>
    <lineage>
        <taxon>Bacteria</taxon>
        <taxon>Bacillati</taxon>
        <taxon>Chloroflexota</taxon>
        <taxon>Caldilineae</taxon>
        <taxon>Caldilineales</taxon>
        <taxon>Caldilineaceae</taxon>
    </lineage>
</organism>
<dbReference type="Pfam" id="PF13176">
    <property type="entry name" value="TPR_7"/>
    <property type="match status" value="1"/>
</dbReference>
<proteinExistence type="predicted"/>
<evidence type="ECO:0000256" key="1">
    <source>
        <dbReference type="PROSITE-ProRule" id="PRU00339"/>
    </source>
</evidence>
<dbReference type="Pfam" id="PF13432">
    <property type="entry name" value="TPR_16"/>
    <property type="match status" value="3"/>
</dbReference>
<dbReference type="Gene3D" id="1.25.40.10">
    <property type="entry name" value="Tetratricopeptide repeat domain"/>
    <property type="match status" value="1"/>
</dbReference>
<dbReference type="EMBL" id="VXPY01000073">
    <property type="protein sequence ID" value="MYD90688.1"/>
    <property type="molecule type" value="Genomic_DNA"/>
</dbReference>
<feature type="repeat" description="TPR" evidence="1">
    <location>
        <begin position="157"/>
        <end position="190"/>
    </location>
</feature>
<feature type="repeat" description="TPR" evidence="1">
    <location>
        <begin position="225"/>
        <end position="258"/>
    </location>
</feature>
<name>A0A6B1DTX0_9CHLR</name>
<dbReference type="InterPro" id="IPR019734">
    <property type="entry name" value="TPR_rpt"/>
</dbReference>
<dbReference type="PROSITE" id="PS50005">
    <property type="entry name" value="TPR"/>
    <property type="match status" value="4"/>
</dbReference>
<feature type="repeat" description="TPR" evidence="1">
    <location>
        <begin position="293"/>
        <end position="326"/>
    </location>
</feature>
<feature type="repeat" description="TPR" evidence="1">
    <location>
        <begin position="259"/>
        <end position="292"/>
    </location>
</feature>
<sequence>MELRSVRYTSRRRWRVPMWALALLVLACVSLWNRRELLVERATFVLPDPTPTPSAVNPLAQARVHESQGDLLKAAEFYGQVAAIETWNPQPLVDQSRLYILLNQVPKALAAAEEAVRRDDRHVDSLNALARALDWSGEYEEAVNTAVDALVLSPDNSRTLAILGEIYADVGNWYKAESYLDQAAELAPLDVLVWRNKALLHEYRGEYTDGLAALDQGLAVDPSAWYLELHKGRLYEALFEWENALEAYERALDLNPNISLTWDALGYGHFKVGNDLEARRNLERAVEVNPQDGLAMAHLGTVYYRMRNYEGAVGILSEALELIEGTPRIEFLYQLGLAYVYKDPSECDKAKPWLLAALEIDPESGPALEGLESCPV</sequence>
<protein>
    <submittedName>
        <fullName evidence="2">Tetratricopeptide repeat protein</fullName>
    </submittedName>
</protein>
<dbReference type="PANTHER" id="PTHR12558:SF13">
    <property type="entry name" value="CELL DIVISION CYCLE PROTEIN 27 HOMOLOG"/>
    <property type="match status" value="1"/>
</dbReference>
<dbReference type="PROSITE" id="PS51257">
    <property type="entry name" value="PROKAR_LIPOPROTEIN"/>
    <property type="match status" value="1"/>
</dbReference>
<dbReference type="SUPFAM" id="SSF48452">
    <property type="entry name" value="TPR-like"/>
    <property type="match status" value="1"/>
</dbReference>
<dbReference type="InterPro" id="IPR011990">
    <property type="entry name" value="TPR-like_helical_dom_sf"/>
</dbReference>
<gene>
    <name evidence="2" type="ORF">F4Y08_10195</name>
</gene>
<dbReference type="SMART" id="SM00028">
    <property type="entry name" value="TPR"/>
    <property type="match status" value="8"/>
</dbReference>
<dbReference type="AlphaFoldDB" id="A0A6B1DTX0"/>